<organism evidence="2 3">
    <name type="scientific">Polaribacter cellanae</name>
    <dbReference type="NCBI Taxonomy" id="2818493"/>
    <lineage>
        <taxon>Bacteria</taxon>
        <taxon>Pseudomonadati</taxon>
        <taxon>Bacteroidota</taxon>
        <taxon>Flavobacteriia</taxon>
        <taxon>Flavobacteriales</taxon>
        <taxon>Flavobacteriaceae</taxon>
    </lineage>
</organism>
<dbReference type="RefSeq" id="WP_208078792.1">
    <property type="nucleotide sequence ID" value="NZ_CP071869.1"/>
</dbReference>
<proteinExistence type="predicted"/>
<evidence type="ECO:0000256" key="1">
    <source>
        <dbReference type="ARBA" id="ARBA00022737"/>
    </source>
</evidence>
<dbReference type="EMBL" id="CP071869">
    <property type="protein sequence ID" value="QTE22828.1"/>
    <property type="molecule type" value="Genomic_DNA"/>
</dbReference>
<dbReference type="Pfam" id="PF02493">
    <property type="entry name" value="MORN"/>
    <property type="match status" value="2"/>
</dbReference>
<evidence type="ECO:0000313" key="2">
    <source>
        <dbReference type="EMBL" id="QTE22828.1"/>
    </source>
</evidence>
<sequence>MRKQIYIIIFGLFFVNAVVGQLDCRVKLKTIGSTYKGKCKKGYAHGWGEAKGEQDSYIGNFKKGLPHGTGTYIWGNGNMYKGGFRKGEMDGKGVLTIKKSDEEEEVQSGYFKKGKYIGLYAVPYKVTSKREVKKVSFQDLNLNLGNYNQVKIRVNSAGNMVNAQLIVTDDNNSVTELTTGGVILTNVKFPMKKITVNFMYDNFSSRVVFDIYKKGDWDVVIHI</sequence>
<dbReference type="PANTHER" id="PTHR43215">
    <property type="entry name" value="RADIAL SPOKE HEAD 1 HOMOLOG"/>
    <property type="match status" value="1"/>
</dbReference>
<gene>
    <name evidence="2" type="ORF">J3359_00700</name>
</gene>
<dbReference type="SUPFAM" id="SSF82185">
    <property type="entry name" value="Histone H3 K4-specific methyltransferase SET7/9 N-terminal domain"/>
    <property type="match status" value="1"/>
</dbReference>
<evidence type="ECO:0008006" key="4">
    <source>
        <dbReference type="Google" id="ProtNLM"/>
    </source>
</evidence>
<dbReference type="GO" id="GO:0005829">
    <property type="term" value="C:cytosol"/>
    <property type="evidence" value="ECO:0007669"/>
    <property type="project" value="TreeGrafter"/>
</dbReference>
<accession>A0A975H793</accession>
<dbReference type="SMART" id="SM00698">
    <property type="entry name" value="MORN"/>
    <property type="match status" value="2"/>
</dbReference>
<dbReference type="AlphaFoldDB" id="A0A975H793"/>
<dbReference type="Proteomes" id="UP000663920">
    <property type="component" value="Chromosome"/>
</dbReference>
<protein>
    <recommendedName>
        <fullName evidence="4">MORN repeat protein</fullName>
    </recommendedName>
</protein>
<keyword evidence="1" id="KW-0677">Repeat</keyword>
<keyword evidence="3" id="KW-1185">Reference proteome</keyword>
<reference evidence="2 3" key="1">
    <citation type="submission" date="2021-03" db="EMBL/GenBank/DDBJ databases">
        <title>Complete genome of Polaribacter_sp.SM13.</title>
        <authorList>
            <person name="Jeong S.W."/>
            <person name="Bae J.W."/>
        </authorList>
    </citation>
    <scope>NUCLEOTIDE SEQUENCE [LARGE SCALE GENOMIC DNA]</scope>
    <source>
        <strain evidence="2 3">SM13</strain>
    </source>
</reference>
<dbReference type="PANTHER" id="PTHR43215:SF14">
    <property type="entry name" value="RADIAL SPOKE HEAD 1 HOMOLOG"/>
    <property type="match status" value="1"/>
</dbReference>
<dbReference type="Gene3D" id="2.20.110.10">
    <property type="entry name" value="Histone H3 K4-specific methyltransferase SET7/9 N-terminal domain"/>
    <property type="match status" value="1"/>
</dbReference>
<dbReference type="InterPro" id="IPR003409">
    <property type="entry name" value="MORN"/>
</dbReference>
<evidence type="ECO:0000313" key="3">
    <source>
        <dbReference type="Proteomes" id="UP000663920"/>
    </source>
</evidence>
<dbReference type="KEGG" id="pcea:J3359_00700"/>
<name>A0A975H793_9FLAO</name>